<dbReference type="FunFam" id="3.40.50.720:FF:000084">
    <property type="entry name" value="Short-chain dehydrogenase reductase"/>
    <property type="match status" value="1"/>
</dbReference>
<dbReference type="PANTHER" id="PTHR43975">
    <property type="entry name" value="ZGC:101858"/>
    <property type="match status" value="1"/>
</dbReference>
<comment type="caution">
    <text evidence="2">The sequence shown here is derived from an EMBL/GenBank/DDBJ whole genome shotgun (WGS) entry which is preliminary data.</text>
</comment>
<evidence type="ECO:0000313" key="3">
    <source>
        <dbReference type="Proteomes" id="UP001151699"/>
    </source>
</evidence>
<feature type="non-terminal residue" evidence="2">
    <location>
        <position position="252"/>
    </location>
</feature>
<keyword evidence="1" id="KW-0560">Oxidoreductase</keyword>
<reference evidence="2" key="1">
    <citation type="submission" date="2022-07" db="EMBL/GenBank/DDBJ databases">
        <authorList>
            <person name="Trinca V."/>
            <person name="Uliana J.V.C."/>
            <person name="Torres T.T."/>
            <person name="Ward R.J."/>
            <person name="Monesi N."/>
        </authorList>
    </citation>
    <scope>NUCLEOTIDE SEQUENCE</scope>
    <source>
        <strain evidence="2">HSMRA1968</strain>
        <tissue evidence="2">Whole embryos</tissue>
    </source>
</reference>
<dbReference type="PRINTS" id="PR00080">
    <property type="entry name" value="SDRFAMILY"/>
</dbReference>
<dbReference type="GO" id="GO:0016491">
    <property type="term" value="F:oxidoreductase activity"/>
    <property type="evidence" value="ECO:0007669"/>
    <property type="project" value="UniProtKB-KW"/>
</dbReference>
<evidence type="ECO:0000313" key="2">
    <source>
        <dbReference type="EMBL" id="KAJ6643816.1"/>
    </source>
</evidence>
<keyword evidence="3" id="KW-1185">Reference proteome</keyword>
<dbReference type="PRINTS" id="PR00081">
    <property type="entry name" value="GDHRDH"/>
</dbReference>
<gene>
    <name evidence="2" type="ORF">Bhyg_08781</name>
</gene>
<organism evidence="2 3">
    <name type="scientific">Pseudolycoriella hygida</name>
    <dbReference type="NCBI Taxonomy" id="35572"/>
    <lineage>
        <taxon>Eukaryota</taxon>
        <taxon>Metazoa</taxon>
        <taxon>Ecdysozoa</taxon>
        <taxon>Arthropoda</taxon>
        <taxon>Hexapoda</taxon>
        <taxon>Insecta</taxon>
        <taxon>Pterygota</taxon>
        <taxon>Neoptera</taxon>
        <taxon>Endopterygota</taxon>
        <taxon>Diptera</taxon>
        <taxon>Nematocera</taxon>
        <taxon>Sciaroidea</taxon>
        <taxon>Sciaridae</taxon>
        <taxon>Pseudolycoriella</taxon>
    </lineage>
</organism>
<dbReference type="OrthoDB" id="7773959at2759"/>
<accession>A0A9Q0N5B4</accession>
<dbReference type="Proteomes" id="UP001151699">
    <property type="component" value="Chromosome B"/>
</dbReference>
<dbReference type="AlphaFoldDB" id="A0A9Q0N5B4"/>
<dbReference type="InterPro" id="IPR020904">
    <property type="entry name" value="Sc_DH/Rdtase_CS"/>
</dbReference>
<evidence type="ECO:0000256" key="1">
    <source>
        <dbReference type="ARBA" id="ARBA00023002"/>
    </source>
</evidence>
<dbReference type="Gene3D" id="3.40.50.720">
    <property type="entry name" value="NAD(P)-binding Rossmann-like Domain"/>
    <property type="match status" value="1"/>
</dbReference>
<dbReference type="PANTHER" id="PTHR43975:SF2">
    <property type="entry name" value="EG:BACR7A4.14 PROTEIN-RELATED"/>
    <property type="match status" value="1"/>
</dbReference>
<proteinExistence type="predicted"/>
<feature type="non-terminal residue" evidence="2">
    <location>
        <position position="1"/>
    </location>
</feature>
<dbReference type="SUPFAM" id="SSF51735">
    <property type="entry name" value="NAD(P)-binding Rossmann-fold domains"/>
    <property type="match status" value="1"/>
</dbReference>
<dbReference type="EMBL" id="WJQU01000002">
    <property type="protein sequence ID" value="KAJ6643816.1"/>
    <property type="molecule type" value="Genomic_DNA"/>
</dbReference>
<dbReference type="InterPro" id="IPR002347">
    <property type="entry name" value="SDR_fam"/>
</dbReference>
<name>A0A9Q0N5B4_9DIPT</name>
<sequence length="252" mass="27257">VLITGASSGIGAACAEYFASEGARLALVENDPLLILRDIATDAQQIIDETIQKYNRLDVLINNAGFAIRGTVENTKIENFDAVMATNVRAVFLLTHLAVPFLKASKGNVVNVSSVGSLRPYTNNLAYCMSKAAVDHFTRCAALELSSEGVRVNCVNPGLIATDFHLNLGMPMEQYVPFIENFGKQHPIGRHGQAPEVVNAIAFLSKENSGFVTGVCLPIDGGMTISNEASLVEHHTDSSRQIVHRDMTFPRL</sequence>
<dbReference type="Pfam" id="PF13561">
    <property type="entry name" value="adh_short_C2"/>
    <property type="match status" value="1"/>
</dbReference>
<dbReference type="PROSITE" id="PS00061">
    <property type="entry name" value="ADH_SHORT"/>
    <property type="match status" value="1"/>
</dbReference>
<protein>
    <submittedName>
        <fullName evidence="2">Glucose 1-dehydrogenase</fullName>
    </submittedName>
</protein>
<dbReference type="InterPro" id="IPR036291">
    <property type="entry name" value="NAD(P)-bd_dom_sf"/>
</dbReference>